<protein>
    <submittedName>
        <fullName evidence="6">HAD family phosphatase</fullName>
    </submittedName>
</protein>
<dbReference type="InterPro" id="IPR036412">
    <property type="entry name" value="HAD-like_sf"/>
</dbReference>
<keyword evidence="4" id="KW-0460">Magnesium</keyword>
<dbReference type="PRINTS" id="PR00413">
    <property type="entry name" value="HADHALOGNASE"/>
</dbReference>
<proteinExistence type="inferred from homology"/>
<organism evidence="6">
    <name type="scientific">Candidatus Aramenus sulfurataquae</name>
    <dbReference type="NCBI Taxonomy" id="1326980"/>
    <lineage>
        <taxon>Archaea</taxon>
        <taxon>Thermoproteota</taxon>
        <taxon>Thermoprotei</taxon>
        <taxon>Sulfolobales</taxon>
        <taxon>Sulfolobaceae</taxon>
        <taxon>Candidatus Aramenus</taxon>
    </lineage>
</organism>
<dbReference type="SFLD" id="SFLDS00003">
    <property type="entry name" value="Haloacid_Dehalogenase"/>
    <property type="match status" value="1"/>
</dbReference>
<dbReference type="GO" id="GO:0046872">
    <property type="term" value="F:metal ion binding"/>
    <property type="evidence" value="ECO:0007669"/>
    <property type="project" value="UniProtKB-KW"/>
</dbReference>
<gene>
    <name evidence="6" type="ORF">TQ35_003665</name>
</gene>
<dbReference type="NCBIfam" id="TIGR01509">
    <property type="entry name" value="HAD-SF-IA-v3"/>
    <property type="match status" value="1"/>
</dbReference>
<reference evidence="6" key="1">
    <citation type="submission" date="2022-05" db="EMBL/GenBank/DDBJ databases">
        <title>Metagenome Sequencing of an Archaeal-Dominated Microbial Community from a Hot Spring at the Los Azufres Geothermal Field, Mexico.</title>
        <authorList>
            <person name="Marin-Paredes R."/>
            <person name="Martinez-Romero E."/>
            <person name="Servin-Garciduenas L.E."/>
        </authorList>
    </citation>
    <scope>NUCLEOTIDE SEQUENCE</scope>
    <source>
        <strain evidence="6">AZ1-454</strain>
    </source>
</reference>
<evidence type="ECO:0000313" key="6">
    <source>
        <dbReference type="EMBL" id="MCL7343654.1"/>
    </source>
</evidence>
<dbReference type="SUPFAM" id="SSF56784">
    <property type="entry name" value="HAD-like"/>
    <property type="match status" value="1"/>
</dbReference>
<dbReference type="InterPro" id="IPR023214">
    <property type="entry name" value="HAD_sf"/>
</dbReference>
<sequence length="209" mass="23480">MIKGAIFDLDGTLVSTAVVHKTAWELALKEMGIEREVNLDMLMGMRTLEIAKILANERYMELYEKKNNHYKELVKRLANPTCCAEEILWELRKKGVKIAVVTSSIRSSAQLTLSVLNFKPDLIVAGDDVERGKPDPEPVIKALKAMNLSPKEVFGVGDTLQDVIAYYRANIERIFLVISELNINRGEGVKYGAKIIQTLCELRELVNTS</sequence>
<comment type="similarity">
    <text evidence="2">Belongs to the HAD-like hydrolase superfamily.</text>
</comment>
<dbReference type="InterPro" id="IPR041492">
    <property type="entry name" value="HAD_2"/>
</dbReference>
<evidence type="ECO:0000256" key="4">
    <source>
        <dbReference type="ARBA" id="ARBA00022842"/>
    </source>
</evidence>
<dbReference type="NCBIfam" id="TIGR01549">
    <property type="entry name" value="HAD-SF-IA-v1"/>
    <property type="match status" value="1"/>
</dbReference>
<dbReference type="InterPro" id="IPR023198">
    <property type="entry name" value="PGP-like_dom2"/>
</dbReference>
<dbReference type="EMBL" id="JZWS02000002">
    <property type="protein sequence ID" value="MCL7343654.1"/>
    <property type="molecule type" value="Genomic_DNA"/>
</dbReference>
<evidence type="ECO:0000256" key="5">
    <source>
        <dbReference type="ARBA" id="ARBA00023277"/>
    </source>
</evidence>
<evidence type="ECO:0000256" key="3">
    <source>
        <dbReference type="ARBA" id="ARBA00022723"/>
    </source>
</evidence>
<dbReference type="InterPro" id="IPR006439">
    <property type="entry name" value="HAD-SF_hydro_IA"/>
</dbReference>
<keyword evidence="3" id="KW-0479">Metal-binding</keyword>
<comment type="cofactor">
    <cofactor evidence="1">
        <name>Mg(2+)</name>
        <dbReference type="ChEBI" id="CHEBI:18420"/>
    </cofactor>
</comment>
<dbReference type="InterPro" id="IPR051600">
    <property type="entry name" value="Beta-PGM-like"/>
</dbReference>
<keyword evidence="5" id="KW-0119">Carbohydrate metabolism</keyword>
<dbReference type="AlphaFoldDB" id="A0AAE3K1V6"/>
<dbReference type="GO" id="GO:0003824">
    <property type="term" value="F:catalytic activity"/>
    <property type="evidence" value="ECO:0007669"/>
    <property type="project" value="UniProtKB-ARBA"/>
</dbReference>
<dbReference type="SFLD" id="SFLDG01129">
    <property type="entry name" value="C1.5:_HAD__Beta-PGM__Phosphata"/>
    <property type="match status" value="1"/>
</dbReference>
<name>A0AAE3K1V6_9CREN</name>
<dbReference type="Gene3D" id="1.10.150.240">
    <property type="entry name" value="Putative phosphatase, domain 2"/>
    <property type="match status" value="1"/>
</dbReference>
<dbReference type="Gene3D" id="3.40.50.1000">
    <property type="entry name" value="HAD superfamily/HAD-like"/>
    <property type="match status" value="1"/>
</dbReference>
<accession>A0AAE3K1V6</accession>
<evidence type="ECO:0000256" key="2">
    <source>
        <dbReference type="ARBA" id="ARBA00007958"/>
    </source>
</evidence>
<dbReference type="PANTHER" id="PTHR46193:SF18">
    <property type="entry name" value="HEXITOL PHOSPHATASE B"/>
    <property type="match status" value="1"/>
</dbReference>
<evidence type="ECO:0000256" key="1">
    <source>
        <dbReference type="ARBA" id="ARBA00001946"/>
    </source>
</evidence>
<dbReference type="PANTHER" id="PTHR46193">
    <property type="entry name" value="6-PHOSPHOGLUCONATE PHOSPHATASE"/>
    <property type="match status" value="1"/>
</dbReference>
<dbReference type="Pfam" id="PF13419">
    <property type="entry name" value="HAD_2"/>
    <property type="match status" value="1"/>
</dbReference>
<comment type="caution">
    <text evidence="6">The sequence shown here is derived from an EMBL/GenBank/DDBJ whole genome shotgun (WGS) entry which is preliminary data.</text>
</comment>